<feature type="compositionally biased region" description="Acidic residues" evidence="1">
    <location>
        <begin position="362"/>
        <end position="379"/>
    </location>
</feature>
<name>A0A376B650_9ASCO</name>
<feature type="compositionally biased region" description="Low complexity" evidence="1">
    <location>
        <begin position="16"/>
        <end position="25"/>
    </location>
</feature>
<dbReference type="PANTHER" id="PTHR31405">
    <property type="entry name" value="TRANSCRIPTION FACTOR PDR8-RELATED"/>
    <property type="match status" value="1"/>
</dbReference>
<reference evidence="3" key="1">
    <citation type="submission" date="2018-06" db="EMBL/GenBank/DDBJ databases">
        <authorList>
            <person name="Guldener U."/>
        </authorList>
    </citation>
    <scope>NUCLEOTIDE SEQUENCE [LARGE SCALE GENOMIC DNA]</scope>
    <source>
        <strain evidence="3">UTAD17</strain>
    </source>
</reference>
<evidence type="ECO:0000313" key="3">
    <source>
        <dbReference type="Proteomes" id="UP000262825"/>
    </source>
</evidence>
<feature type="region of interest" description="Disordered" evidence="1">
    <location>
        <begin position="1"/>
        <end position="48"/>
    </location>
</feature>
<dbReference type="InterPro" id="IPR052693">
    <property type="entry name" value="Yeast_MDR_Regulatory"/>
</dbReference>
<dbReference type="VEuPathDB" id="FungiDB:SCODWIG_01936"/>
<organism evidence="2 3">
    <name type="scientific">Saccharomycodes ludwigii</name>
    <dbReference type="NCBI Taxonomy" id="36035"/>
    <lineage>
        <taxon>Eukaryota</taxon>
        <taxon>Fungi</taxon>
        <taxon>Dikarya</taxon>
        <taxon>Ascomycota</taxon>
        <taxon>Saccharomycotina</taxon>
        <taxon>Saccharomycetes</taxon>
        <taxon>Saccharomycodales</taxon>
        <taxon>Saccharomycodaceae</taxon>
        <taxon>Saccharomycodes</taxon>
    </lineage>
</organism>
<accession>A0A376B650</accession>
<feature type="region of interest" description="Disordered" evidence="1">
    <location>
        <begin position="362"/>
        <end position="385"/>
    </location>
</feature>
<dbReference type="EMBL" id="UFAJ01000289">
    <property type="protein sequence ID" value="SSD60175.1"/>
    <property type="molecule type" value="Genomic_DNA"/>
</dbReference>
<evidence type="ECO:0000313" key="2">
    <source>
        <dbReference type="EMBL" id="SSD60175.1"/>
    </source>
</evidence>
<dbReference type="PANTHER" id="PTHR31405:SF8">
    <property type="entry name" value="TRANSCRIPTION FACTOR PDR8-RELATED"/>
    <property type="match status" value="1"/>
</dbReference>
<sequence length="738" mass="85432">MDVEPNSKNDHDSSDNIKGGNINGNKKQRGDVGDTTNGNKNGNKNVDETERNISSGLIKHHNIQGLEPHKVANPLLQRQILAIKQERYIYFGSTSLRASLEFSPNSFFSTFTLIWNNFKKERIQDKQLSKYSMLSEVLTVESVSKLDATLLREICEILPPLSDIKECLVFFFKSFYHDFYQILNESVVMNYLDTIFVIEGGENGKILNVYPTGKKNYYPFGIILYILYFTYYDTNIDTRIMKFLIYLEGCSTGKTLCVERAQFLLLKILYRHYNGFIGGDFSHLEICTGSLCDTVIALGLHRDYKKLYINELDRLGGDFKILDNIWRWTLYYDIICSFEIGKPLNISADHFYDQFLLEPDEEEKVGEEEEGEEEEEEEGEEKKEEKKRKERNLLLIKFIIIGRAMIRTVNQPIGMPNLTLHIIKFQQFLQNNFNSINNRLLERNKKDRDDDDGCVDIFQFIILEPSLYMLTSLNMLEISVFENKLIEIENNIIKYCLCCIESLRILVVECLKRESSERRPSIIKTQPYIMLYFSIRVPSVTRVLVEYYKVLSEKNFSKEIPKSKMKKIVNNDDNNQSSAIIPENIMDAGIINLSTQTPVGYKYKAFPTRALFESICEIMDYFILDENKLISISKKFNVHFLLTRIIQKRTKNSFINYAKANSIKVKFIDDSDSTSASSGNCHNRFLGQTSPITKGIDSTLSYVAYDDNDAFLNDLFNADFDSEFNKFLDAFNINGLFP</sequence>
<gene>
    <name evidence="2" type="ORF">SCODWIG_01936</name>
</gene>
<feature type="compositionally biased region" description="Basic and acidic residues" evidence="1">
    <location>
        <begin position="1"/>
        <end position="15"/>
    </location>
</feature>
<proteinExistence type="predicted"/>
<keyword evidence="3" id="KW-1185">Reference proteome</keyword>
<dbReference type="CDD" id="cd12148">
    <property type="entry name" value="fungal_TF_MHR"/>
    <property type="match status" value="1"/>
</dbReference>
<protein>
    <recommendedName>
        <fullName evidence="4">Transcription factor domain-containing protein</fullName>
    </recommendedName>
</protein>
<evidence type="ECO:0000256" key="1">
    <source>
        <dbReference type="SAM" id="MobiDB-lite"/>
    </source>
</evidence>
<feature type="compositionally biased region" description="Low complexity" evidence="1">
    <location>
        <begin position="33"/>
        <end position="44"/>
    </location>
</feature>
<evidence type="ECO:0008006" key="4">
    <source>
        <dbReference type="Google" id="ProtNLM"/>
    </source>
</evidence>
<dbReference type="AlphaFoldDB" id="A0A376B650"/>
<dbReference type="Proteomes" id="UP000262825">
    <property type="component" value="Unassembled WGS sequence"/>
</dbReference>